<dbReference type="Gene3D" id="3.40.30.10">
    <property type="entry name" value="Glutaredoxin"/>
    <property type="match status" value="2"/>
</dbReference>
<evidence type="ECO:0000256" key="3">
    <source>
        <dbReference type="SAM" id="SignalP"/>
    </source>
</evidence>
<sequence>MKLLVSLCALSVASATIGRRHGWSHISEKDFKLGRGEAISQGQNMLVAFIEPTTAACDALEPVWARVEEASNWAISIDCVRNQQLCKDYNVISYPAIRLLDSNGKMTPYRGPRTSNAILFYLKRASRRAVSKLEDEKAVTAFQSVDDVVVMAQLHPTRDAHLQTLFAAVADRYWDRASFGSIASISPAAIVCYSNRDRAGDPPSVLSDMTAVDAIPKFVEKCMAPLIGELTRKTEGKLLQSGKSLVYYFSPDSLEREEYAASMRAVARKYEEYLLFVTVDAEEYADMVSMLGLRPEALPAVAVQNPMYGQVFPYDQKKELSAQAIEQFVTQIASGKVKPWDGTPPPPVAAGSTASSSPKESEAEGKHKENGGSAHDEL</sequence>
<keyword evidence="3" id="KW-0732">Signal</keyword>
<dbReference type="EMBL" id="JAQQWE010000006">
    <property type="protein sequence ID" value="KAK7947735.1"/>
    <property type="molecule type" value="Genomic_DNA"/>
</dbReference>
<dbReference type="PANTHER" id="PTHR18929">
    <property type="entry name" value="PROTEIN DISULFIDE ISOMERASE"/>
    <property type="match status" value="1"/>
</dbReference>
<dbReference type="InterPro" id="IPR036249">
    <property type="entry name" value="Thioredoxin-like_sf"/>
</dbReference>
<dbReference type="GeneID" id="92077905"/>
<evidence type="ECO:0000256" key="1">
    <source>
        <dbReference type="ARBA" id="ARBA00006347"/>
    </source>
</evidence>
<name>A0ABR1Q5D1_9PEZI</name>
<dbReference type="Proteomes" id="UP001391051">
    <property type="component" value="Unassembled WGS sequence"/>
</dbReference>
<feature type="region of interest" description="Disordered" evidence="2">
    <location>
        <begin position="336"/>
        <end position="378"/>
    </location>
</feature>
<dbReference type="Pfam" id="PF00085">
    <property type="entry name" value="Thioredoxin"/>
    <property type="match status" value="1"/>
</dbReference>
<evidence type="ECO:0000256" key="2">
    <source>
        <dbReference type="SAM" id="MobiDB-lite"/>
    </source>
</evidence>
<evidence type="ECO:0000313" key="6">
    <source>
        <dbReference type="Proteomes" id="UP001391051"/>
    </source>
</evidence>
<dbReference type="CDD" id="cd02961">
    <property type="entry name" value="PDI_a_family"/>
    <property type="match status" value="1"/>
</dbReference>
<evidence type="ECO:0000259" key="4">
    <source>
        <dbReference type="Pfam" id="PF00085"/>
    </source>
</evidence>
<comment type="similarity">
    <text evidence="1">Belongs to the protein disulfide isomerase family.</text>
</comment>
<organism evidence="5 6">
    <name type="scientific">Apiospora aurea</name>
    <dbReference type="NCBI Taxonomy" id="335848"/>
    <lineage>
        <taxon>Eukaryota</taxon>
        <taxon>Fungi</taxon>
        <taxon>Dikarya</taxon>
        <taxon>Ascomycota</taxon>
        <taxon>Pezizomycotina</taxon>
        <taxon>Sordariomycetes</taxon>
        <taxon>Xylariomycetidae</taxon>
        <taxon>Amphisphaeriales</taxon>
        <taxon>Apiosporaceae</taxon>
        <taxon>Apiospora</taxon>
    </lineage>
</organism>
<dbReference type="CDD" id="cd02982">
    <property type="entry name" value="PDI_b'_family"/>
    <property type="match status" value="1"/>
</dbReference>
<comment type="caution">
    <text evidence="5">The sequence shown here is derived from an EMBL/GenBank/DDBJ whole genome shotgun (WGS) entry which is preliminary data.</text>
</comment>
<feature type="chain" id="PRO_5045438131" evidence="3">
    <location>
        <begin position="16"/>
        <end position="378"/>
    </location>
</feature>
<dbReference type="Pfam" id="PF13848">
    <property type="entry name" value="Thioredoxin_6"/>
    <property type="match status" value="1"/>
</dbReference>
<dbReference type="SUPFAM" id="SSF52833">
    <property type="entry name" value="Thioredoxin-like"/>
    <property type="match status" value="2"/>
</dbReference>
<gene>
    <name evidence="5" type="ORF">PG986_008621</name>
</gene>
<feature type="signal peptide" evidence="3">
    <location>
        <begin position="1"/>
        <end position="15"/>
    </location>
</feature>
<feature type="compositionally biased region" description="Basic and acidic residues" evidence="2">
    <location>
        <begin position="359"/>
        <end position="378"/>
    </location>
</feature>
<feature type="domain" description="Thioredoxin" evidence="4">
    <location>
        <begin position="38"/>
        <end position="122"/>
    </location>
</feature>
<keyword evidence="6" id="KW-1185">Reference proteome</keyword>
<evidence type="ECO:0000313" key="5">
    <source>
        <dbReference type="EMBL" id="KAK7947735.1"/>
    </source>
</evidence>
<protein>
    <submittedName>
        <fullName evidence="5">Protein disulfide-isomerase</fullName>
    </submittedName>
</protein>
<dbReference type="RefSeq" id="XP_066697241.1">
    <property type="nucleotide sequence ID" value="XM_066844843.1"/>
</dbReference>
<dbReference type="InterPro" id="IPR013766">
    <property type="entry name" value="Thioredoxin_domain"/>
</dbReference>
<accession>A0ABR1Q5D1</accession>
<proteinExistence type="inferred from homology"/>
<reference evidence="5 6" key="1">
    <citation type="submission" date="2023-01" db="EMBL/GenBank/DDBJ databases">
        <title>Analysis of 21 Apiospora genomes using comparative genomics revels a genus with tremendous synthesis potential of carbohydrate active enzymes and secondary metabolites.</title>
        <authorList>
            <person name="Sorensen T."/>
        </authorList>
    </citation>
    <scope>NUCLEOTIDE SEQUENCE [LARGE SCALE GENOMIC DNA]</scope>
    <source>
        <strain evidence="5 6">CBS 24483</strain>
    </source>
</reference>